<dbReference type="Proteomes" id="UP001302329">
    <property type="component" value="Unassembled WGS sequence"/>
</dbReference>
<organism evidence="1 2">
    <name type="scientific">Cyanobium gracile UHCC 0281</name>
    <dbReference type="NCBI Taxonomy" id="3110309"/>
    <lineage>
        <taxon>Bacteria</taxon>
        <taxon>Bacillati</taxon>
        <taxon>Cyanobacteriota</taxon>
        <taxon>Cyanophyceae</taxon>
        <taxon>Synechococcales</taxon>
        <taxon>Prochlorococcaceae</taxon>
        <taxon>Cyanobium</taxon>
    </lineage>
</organism>
<comment type="caution">
    <text evidence="1">The sequence shown here is derived from an EMBL/GenBank/DDBJ whole genome shotgun (WGS) entry which is preliminary data.</text>
</comment>
<evidence type="ECO:0000313" key="2">
    <source>
        <dbReference type="Proteomes" id="UP001302329"/>
    </source>
</evidence>
<sequence length="399" mass="44254">MTDMISLRSKIVNRPEKDFADGLLDSCDPPCLSLYQSTHRCHPENLQDPIRFGNLVKQLEASLRKQFQESEIRPLLEPLLEPFLALAGDSDFWAHTLDGLAVLGGKGLFRVYKLQRQVGELAVVADSFHVKPLMRILQSADRYQVLAVSLKEIKLFEGNRDVLDEIDLAPGVPRTLVDALGEDVSEPHQTVASYGGVGVGRSPMHHGHGGRRPEVEIDAERFFRAVDGAVLEEHSRPSGLPLILAALPEHHHRFHEVSQNPFLIKESIDLYPDDLSSTEELCQLAWTLMEPNYRARLAALVEEFGNARSAGLGDDDLEQVATAVMDGRVAKLLIEAQWERLGRISVASGDIQLDKLSNPEVDDMLDDLGRTALKKGAEVVIVPAERIPTKTGIAAIYRY</sequence>
<dbReference type="EMBL" id="JAYGHY010000045">
    <property type="protein sequence ID" value="MEA5443322.1"/>
    <property type="molecule type" value="Genomic_DNA"/>
</dbReference>
<dbReference type="InterPro" id="IPR041289">
    <property type="entry name" value="Bact_RF_family3"/>
</dbReference>
<protein>
    <submittedName>
        <fullName evidence="1">Uncharacterized protein</fullName>
    </submittedName>
</protein>
<reference evidence="1 2" key="1">
    <citation type="submission" date="2023-12" db="EMBL/GenBank/DDBJ databases">
        <title>Baltic Sea Cyanobacteria.</title>
        <authorList>
            <person name="Delbaje E."/>
            <person name="Fewer D.P."/>
            <person name="Shishido T.K."/>
        </authorList>
    </citation>
    <scope>NUCLEOTIDE SEQUENCE [LARGE SCALE GENOMIC DNA]</scope>
    <source>
        <strain evidence="1 2">UHCC 0281</strain>
    </source>
</reference>
<dbReference type="Pfam" id="PF18845">
    <property type="entry name" value="baeRF_family3"/>
    <property type="match status" value="1"/>
</dbReference>
<gene>
    <name evidence="1" type="ORF">VB739_12225</name>
</gene>
<dbReference type="RefSeq" id="WP_323357322.1">
    <property type="nucleotide sequence ID" value="NZ_JAYGHY010000045.1"/>
</dbReference>
<keyword evidence="2" id="KW-1185">Reference proteome</keyword>
<name>A0ABU5SZ62_9CYAN</name>
<accession>A0ABU5SZ62</accession>
<evidence type="ECO:0000313" key="1">
    <source>
        <dbReference type="EMBL" id="MEA5443322.1"/>
    </source>
</evidence>
<proteinExistence type="predicted"/>